<evidence type="ECO:0000256" key="8">
    <source>
        <dbReference type="ARBA" id="ARBA00022840"/>
    </source>
</evidence>
<dbReference type="RefSeq" id="WP_128466450.1">
    <property type="nucleotide sequence ID" value="NZ_CP035108.1"/>
</dbReference>
<keyword evidence="17" id="KW-1185">Reference proteome</keyword>
<dbReference type="PROSITE" id="PS50862">
    <property type="entry name" value="AA_TRNA_LIGASE_II"/>
    <property type="match status" value="1"/>
</dbReference>
<comment type="subunit">
    <text evidence="3 13">Homodimer.</text>
</comment>
<dbReference type="Pfam" id="PF01336">
    <property type="entry name" value="tRNA_anti-codon"/>
    <property type="match status" value="1"/>
</dbReference>
<dbReference type="Proteomes" id="UP000287502">
    <property type="component" value="Chromosome"/>
</dbReference>
<evidence type="ECO:0000256" key="2">
    <source>
        <dbReference type="ARBA" id="ARBA00008226"/>
    </source>
</evidence>
<keyword evidence="6 13" id="KW-0479">Metal-binding</keyword>
<evidence type="ECO:0000256" key="5">
    <source>
        <dbReference type="ARBA" id="ARBA00022598"/>
    </source>
</evidence>
<dbReference type="NCBIfam" id="TIGR00499">
    <property type="entry name" value="lysS_bact"/>
    <property type="match status" value="1"/>
</dbReference>
<dbReference type="GO" id="GO:0000049">
    <property type="term" value="F:tRNA binding"/>
    <property type="evidence" value="ECO:0007669"/>
    <property type="project" value="TreeGrafter"/>
</dbReference>
<dbReference type="EMBL" id="CP035108">
    <property type="protein sequence ID" value="QAR33164.1"/>
    <property type="molecule type" value="Genomic_DNA"/>
</dbReference>
<feature type="binding site" evidence="13">
    <location>
        <position position="406"/>
    </location>
    <ligand>
        <name>Mg(2+)</name>
        <dbReference type="ChEBI" id="CHEBI:18420"/>
        <label>2</label>
    </ligand>
</feature>
<dbReference type="InterPro" id="IPR045864">
    <property type="entry name" value="aa-tRNA-synth_II/BPL/LPL"/>
</dbReference>
<keyword evidence="10 13" id="KW-0648">Protein biosynthesis</keyword>
<dbReference type="HAMAP" id="MF_00252">
    <property type="entry name" value="Lys_tRNA_synth_class2"/>
    <property type="match status" value="1"/>
</dbReference>
<evidence type="ECO:0000256" key="14">
    <source>
        <dbReference type="RuleBase" id="RU000336"/>
    </source>
</evidence>
<dbReference type="PANTHER" id="PTHR42918">
    <property type="entry name" value="LYSYL-TRNA SYNTHETASE"/>
    <property type="match status" value="1"/>
</dbReference>
<dbReference type="InterPro" id="IPR012340">
    <property type="entry name" value="NA-bd_OB-fold"/>
</dbReference>
<feature type="domain" description="Aminoacyl-transfer RNA synthetases class-II family profile" evidence="15">
    <location>
        <begin position="167"/>
        <end position="487"/>
    </location>
</feature>
<evidence type="ECO:0000256" key="10">
    <source>
        <dbReference type="ARBA" id="ARBA00022917"/>
    </source>
</evidence>
<dbReference type="GO" id="GO:0004824">
    <property type="term" value="F:lysine-tRNA ligase activity"/>
    <property type="evidence" value="ECO:0007669"/>
    <property type="project" value="UniProtKB-UniRule"/>
</dbReference>
<dbReference type="GO" id="GO:0005829">
    <property type="term" value="C:cytosol"/>
    <property type="evidence" value="ECO:0007669"/>
    <property type="project" value="TreeGrafter"/>
</dbReference>
<protein>
    <recommendedName>
        <fullName evidence="13">Lysine--tRNA ligase</fullName>
        <ecNumber evidence="13">6.1.1.6</ecNumber>
    </recommendedName>
    <alternativeName>
        <fullName evidence="13">Lysyl-tRNA synthetase</fullName>
        <shortName evidence="13">LysRS</shortName>
    </alternativeName>
</protein>
<dbReference type="AlphaFoldDB" id="A0A410JYC9"/>
<accession>A0A410JYC9</accession>
<dbReference type="SUPFAM" id="SSF55681">
    <property type="entry name" value="Class II aaRS and biotin synthetases"/>
    <property type="match status" value="1"/>
</dbReference>
<comment type="subcellular location">
    <subcellularLocation>
        <location evidence="1 13">Cytoplasm</location>
    </subcellularLocation>
</comment>
<keyword evidence="4 13" id="KW-0963">Cytoplasm</keyword>
<dbReference type="InterPro" id="IPR044136">
    <property type="entry name" value="Lys-tRNA-ligase_II_N"/>
</dbReference>
<evidence type="ECO:0000259" key="15">
    <source>
        <dbReference type="PROSITE" id="PS50862"/>
    </source>
</evidence>
<dbReference type="InterPro" id="IPR004364">
    <property type="entry name" value="Aa-tRNA-synt_II"/>
</dbReference>
<dbReference type="InterPro" id="IPR002313">
    <property type="entry name" value="Lys-tRNA-ligase_II"/>
</dbReference>
<evidence type="ECO:0000256" key="3">
    <source>
        <dbReference type="ARBA" id="ARBA00011738"/>
    </source>
</evidence>
<evidence type="ECO:0000256" key="9">
    <source>
        <dbReference type="ARBA" id="ARBA00022842"/>
    </source>
</evidence>
<keyword evidence="5 13" id="KW-0436">Ligase</keyword>
<evidence type="ECO:0000256" key="12">
    <source>
        <dbReference type="ARBA" id="ARBA00048573"/>
    </source>
</evidence>
<dbReference type="InterPro" id="IPR018149">
    <property type="entry name" value="Lys-tRNA-synth_II_C"/>
</dbReference>
<evidence type="ECO:0000256" key="13">
    <source>
        <dbReference type="HAMAP-Rule" id="MF_00252"/>
    </source>
</evidence>
<evidence type="ECO:0000256" key="11">
    <source>
        <dbReference type="ARBA" id="ARBA00023146"/>
    </source>
</evidence>
<dbReference type="InterPro" id="IPR004365">
    <property type="entry name" value="NA-bd_OB_tRNA"/>
</dbReference>
<organism evidence="16 17">
    <name type="scientific">Geovibrio thiophilus</name>
    <dbReference type="NCBI Taxonomy" id="139438"/>
    <lineage>
        <taxon>Bacteria</taxon>
        <taxon>Pseudomonadati</taxon>
        <taxon>Deferribacterota</taxon>
        <taxon>Deferribacteres</taxon>
        <taxon>Deferribacterales</taxon>
        <taxon>Geovibrionaceae</taxon>
        <taxon>Geovibrio</taxon>
    </lineage>
</organism>
<dbReference type="GO" id="GO:0042803">
    <property type="term" value="F:protein homodimerization activity"/>
    <property type="evidence" value="ECO:0007669"/>
    <property type="project" value="UniProtKB-ARBA"/>
</dbReference>
<keyword evidence="8 13" id="KW-0067">ATP-binding</keyword>
<keyword evidence="9 13" id="KW-0460">Magnesium</keyword>
<evidence type="ECO:0000313" key="16">
    <source>
        <dbReference type="EMBL" id="QAR33164.1"/>
    </source>
</evidence>
<dbReference type="GO" id="GO:0005524">
    <property type="term" value="F:ATP binding"/>
    <property type="evidence" value="ECO:0007669"/>
    <property type="project" value="UniProtKB-UniRule"/>
</dbReference>
<feature type="binding site" evidence="13">
    <location>
        <position position="406"/>
    </location>
    <ligand>
        <name>Mg(2+)</name>
        <dbReference type="ChEBI" id="CHEBI:18420"/>
        <label>1</label>
    </ligand>
</feature>
<evidence type="ECO:0000256" key="1">
    <source>
        <dbReference type="ARBA" id="ARBA00004496"/>
    </source>
</evidence>
<evidence type="ECO:0000313" key="17">
    <source>
        <dbReference type="Proteomes" id="UP000287502"/>
    </source>
</evidence>
<dbReference type="CDD" id="cd00775">
    <property type="entry name" value="LysRS_core"/>
    <property type="match status" value="1"/>
</dbReference>
<dbReference type="SUPFAM" id="SSF50249">
    <property type="entry name" value="Nucleic acid-binding proteins"/>
    <property type="match status" value="1"/>
</dbReference>
<feature type="binding site" evidence="13">
    <location>
        <position position="399"/>
    </location>
    <ligand>
        <name>Mg(2+)</name>
        <dbReference type="ChEBI" id="CHEBI:18420"/>
        <label>1</label>
    </ligand>
</feature>
<dbReference type="Gene3D" id="3.30.930.10">
    <property type="entry name" value="Bira Bifunctional Protein, Domain 2"/>
    <property type="match status" value="1"/>
</dbReference>
<evidence type="ECO:0000256" key="7">
    <source>
        <dbReference type="ARBA" id="ARBA00022741"/>
    </source>
</evidence>
<dbReference type="FunFam" id="3.30.930.10:FF:000001">
    <property type="entry name" value="Lysine--tRNA ligase"/>
    <property type="match status" value="1"/>
</dbReference>
<dbReference type="FunFam" id="2.40.50.140:FF:000024">
    <property type="entry name" value="Lysine--tRNA ligase"/>
    <property type="match status" value="1"/>
</dbReference>
<proteinExistence type="inferred from homology"/>
<dbReference type="PRINTS" id="PR00982">
    <property type="entry name" value="TRNASYNTHLYS"/>
</dbReference>
<dbReference type="CDD" id="cd04322">
    <property type="entry name" value="LysRS_N"/>
    <property type="match status" value="1"/>
</dbReference>
<dbReference type="OrthoDB" id="9802326at2"/>
<comment type="cofactor">
    <cofactor evidence="13 14">
        <name>Mg(2+)</name>
        <dbReference type="ChEBI" id="CHEBI:18420"/>
    </cofactor>
    <text evidence="13 14">Binds 3 Mg(2+) ions per subunit.</text>
</comment>
<sequence>MDQHRLEKLQKLAENKVQPYVNSFKVPFSIKEVSERFENTDGHELLEKKYTFTVAGRIMAVRQFGKITFLNLKDRTGNLQAYIKKGDITEEQYNVFELTDVGDFVSISGFLFKTKTGELTVYAEKFSLLTKALRDLPEKFHGLKDVEQRYRRRYVDLIVNDNVRDIFRKRSAIIQEVRNFFLSKDFMEVETPMMQPIAGGATAKPFVTHHNALDMPLFMRIAPELYLKRLVIGGFERVFEINRSFRNEGLSTRHNPEFTMIEWYMAYADYHDLMDMIETFVRNIAVKICGTAKIPFNGRIIDLESPWKRMTMEQAVVELGGKDITPEQLADYDSARKTAEGLGIFINDSWGRGRIVLEIFENTVEEKLFDPIFITDYPKEVSPLAKSKKDNPEITERYELFIGGFEISNGFNELNDPIDQKERFEKQVAEKEAGDEEAHAMDSDYIRALEYGLPPTAGAGLGIDRLVMLLTDSQSIREVILFPHMRPEDAG</sequence>
<comment type="similarity">
    <text evidence="2 13">Belongs to the class-II aminoacyl-tRNA synthetase family.</text>
</comment>
<dbReference type="InterPro" id="IPR006195">
    <property type="entry name" value="aa-tRNA-synth_II"/>
</dbReference>
<dbReference type="EC" id="6.1.1.6" evidence="13"/>
<dbReference type="Pfam" id="PF00152">
    <property type="entry name" value="tRNA-synt_2"/>
    <property type="match status" value="1"/>
</dbReference>
<evidence type="ECO:0000256" key="4">
    <source>
        <dbReference type="ARBA" id="ARBA00022490"/>
    </source>
</evidence>
<comment type="catalytic activity">
    <reaction evidence="12 13 14">
        <text>tRNA(Lys) + L-lysine + ATP = L-lysyl-tRNA(Lys) + AMP + diphosphate</text>
        <dbReference type="Rhea" id="RHEA:20792"/>
        <dbReference type="Rhea" id="RHEA-COMP:9696"/>
        <dbReference type="Rhea" id="RHEA-COMP:9697"/>
        <dbReference type="ChEBI" id="CHEBI:30616"/>
        <dbReference type="ChEBI" id="CHEBI:32551"/>
        <dbReference type="ChEBI" id="CHEBI:33019"/>
        <dbReference type="ChEBI" id="CHEBI:78442"/>
        <dbReference type="ChEBI" id="CHEBI:78529"/>
        <dbReference type="ChEBI" id="CHEBI:456215"/>
        <dbReference type="EC" id="6.1.1.6"/>
    </reaction>
</comment>
<keyword evidence="11 13" id="KW-0030">Aminoacyl-tRNA synthetase</keyword>
<keyword evidence="7 13" id="KW-0547">Nucleotide-binding</keyword>
<reference evidence="16 17" key="1">
    <citation type="submission" date="2019-01" db="EMBL/GenBank/DDBJ databases">
        <title>Geovibrio thiophilus DSM 11263, complete genome.</title>
        <authorList>
            <person name="Spring S."/>
            <person name="Bunk B."/>
            <person name="Sproer C."/>
        </authorList>
    </citation>
    <scope>NUCLEOTIDE SEQUENCE [LARGE SCALE GENOMIC DNA]</scope>
    <source>
        <strain evidence="16 17">DSM 11263</strain>
    </source>
</reference>
<dbReference type="KEGG" id="gtl:EP073_07045"/>
<dbReference type="NCBIfam" id="NF001756">
    <property type="entry name" value="PRK00484.1"/>
    <property type="match status" value="1"/>
</dbReference>
<dbReference type="Gene3D" id="2.40.50.140">
    <property type="entry name" value="Nucleic acid-binding proteins"/>
    <property type="match status" value="1"/>
</dbReference>
<dbReference type="PANTHER" id="PTHR42918:SF15">
    <property type="entry name" value="LYSINE--TRNA LIGASE, CHLOROPLASTIC_MITOCHONDRIAL"/>
    <property type="match status" value="1"/>
</dbReference>
<dbReference type="GO" id="GO:0000287">
    <property type="term" value="F:magnesium ion binding"/>
    <property type="evidence" value="ECO:0007669"/>
    <property type="project" value="UniProtKB-UniRule"/>
</dbReference>
<name>A0A410JYC9_9BACT</name>
<evidence type="ECO:0000256" key="6">
    <source>
        <dbReference type="ARBA" id="ARBA00022723"/>
    </source>
</evidence>
<gene>
    <name evidence="13 16" type="primary">lysS</name>
    <name evidence="16" type="ORF">EP073_07045</name>
</gene>
<dbReference type="GO" id="GO:0006430">
    <property type="term" value="P:lysyl-tRNA aminoacylation"/>
    <property type="evidence" value="ECO:0007669"/>
    <property type="project" value="UniProtKB-UniRule"/>
</dbReference>